<keyword evidence="3" id="KW-1185">Reference proteome</keyword>
<comment type="caution">
    <text evidence="2">The sequence shown here is derived from an EMBL/GenBank/DDBJ whole genome shotgun (WGS) entry which is preliminary data.</text>
</comment>
<name>A0AAD7VKH1_QUISA</name>
<dbReference type="EMBL" id="JARAOO010000002">
    <property type="protein sequence ID" value="KAJ7978970.1"/>
    <property type="molecule type" value="Genomic_DNA"/>
</dbReference>
<organism evidence="2 3">
    <name type="scientific">Quillaja saponaria</name>
    <name type="common">Soap bark tree</name>
    <dbReference type="NCBI Taxonomy" id="32244"/>
    <lineage>
        <taxon>Eukaryota</taxon>
        <taxon>Viridiplantae</taxon>
        <taxon>Streptophyta</taxon>
        <taxon>Embryophyta</taxon>
        <taxon>Tracheophyta</taxon>
        <taxon>Spermatophyta</taxon>
        <taxon>Magnoliopsida</taxon>
        <taxon>eudicotyledons</taxon>
        <taxon>Gunneridae</taxon>
        <taxon>Pentapetalae</taxon>
        <taxon>rosids</taxon>
        <taxon>fabids</taxon>
        <taxon>Fabales</taxon>
        <taxon>Quillajaceae</taxon>
        <taxon>Quillaja</taxon>
    </lineage>
</organism>
<evidence type="ECO:0000313" key="3">
    <source>
        <dbReference type="Proteomes" id="UP001163823"/>
    </source>
</evidence>
<dbReference type="AlphaFoldDB" id="A0AAD7VKH1"/>
<dbReference type="KEGG" id="qsa:O6P43_002420"/>
<evidence type="ECO:0000256" key="1">
    <source>
        <dbReference type="SAM" id="MobiDB-lite"/>
    </source>
</evidence>
<dbReference type="Proteomes" id="UP001163823">
    <property type="component" value="Chromosome 2"/>
</dbReference>
<proteinExistence type="predicted"/>
<feature type="region of interest" description="Disordered" evidence="1">
    <location>
        <begin position="44"/>
        <end position="75"/>
    </location>
</feature>
<feature type="compositionally biased region" description="Pro residues" evidence="1">
    <location>
        <begin position="48"/>
        <end position="57"/>
    </location>
</feature>
<gene>
    <name evidence="2" type="ORF">O6P43_002420</name>
</gene>
<evidence type="ECO:0000313" key="2">
    <source>
        <dbReference type="EMBL" id="KAJ7978970.1"/>
    </source>
</evidence>
<accession>A0AAD7VKH1</accession>
<protein>
    <submittedName>
        <fullName evidence="2">Uncharacterized protein</fullName>
    </submittedName>
</protein>
<reference evidence="2" key="1">
    <citation type="journal article" date="2023" name="Science">
        <title>Elucidation of the pathway for biosynthesis of saponin adjuvants from the soapbark tree.</title>
        <authorList>
            <person name="Reed J."/>
            <person name="Orme A."/>
            <person name="El-Demerdash A."/>
            <person name="Owen C."/>
            <person name="Martin L.B.B."/>
            <person name="Misra R.C."/>
            <person name="Kikuchi S."/>
            <person name="Rejzek M."/>
            <person name="Martin A.C."/>
            <person name="Harkess A."/>
            <person name="Leebens-Mack J."/>
            <person name="Louveau T."/>
            <person name="Stephenson M.J."/>
            <person name="Osbourn A."/>
        </authorList>
    </citation>
    <scope>NUCLEOTIDE SEQUENCE</scope>
    <source>
        <strain evidence="2">S10</strain>
    </source>
</reference>
<sequence>MVDGDVVGVELKAEAEAGLLNQFKVAAFGPNIERLVQELDHVQRTGKPPLPATPMRPPGVCGGFSRSFSSAGKGKDRVYTLRTQDTQASNAGGNRRNFVGRNYSSRPDGKVMAYALRQLKKHEVKQMWSPML</sequence>